<dbReference type="Proteomes" id="UP000268291">
    <property type="component" value="Unassembled WGS sequence"/>
</dbReference>
<sequence>MLAVGLVGVSGLLVAATGAVGYAVATRVALDAAADAAALAAADALAGFVADEPCAVARRAASLNGARLAECDTDGAIVDVVVDTAVMGFHVSSRARAGPADG</sequence>
<keyword evidence="1" id="KW-0378">Hydrolase</keyword>
<name>A0ABY0CD46_9MICO</name>
<organism evidence="1 2">
    <name type="scientific">Labedella gwakjiensis</name>
    <dbReference type="NCBI Taxonomy" id="390269"/>
    <lineage>
        <taxon>Bacteria</taxon>
        <taxon>Bacillati</taxon>
        <taxon>Actinomycetota</taxon>
        <taxon>Actinomycetes</taxon>
        <taxon>Micrococcales</taxon>
        <taxon>Microbacteriaceae</taxon>
        <taxon>Labedella</taxon>
    </lineage>
</organism>
<gene>
    <name evidence="1" type="ORF">ELQ93_07670</name>
</gene>
<evidence type="ECO:0000313" key="1">
    <source>
        <dbReference type="EMBL" id="RUQ87928.1"/>
    </source>
</evidence>
<keyword evidence="2" id="KW-1185">Reference proteome</keyword>
<dbReference type="GO" id="GO:0004386">
    <property type="term" value="F:helicase activity"/>
    <property type="evidence" value="ECO:0007669"/>
    <property type="project" value="UniProtKB-KW"/>
</dbReference>
<evidence type="ECO:0000313" key="2">
    <source>
        <dbReference type="Proteomes" id="UP000268291"/>
    </source>
</evidence>
<reference evidence="1 2" key="1">
    <citation type="submission" date="2018-12" db="EMBL/GenBank/DDBJ databases">
        <authorList>
            <person name="hu s."/>
            <person name="Xu Y."/>
            <person name="Xu B."/>
            <person name="Li F."/>
        </authorList>
    </citation>
    <scope>NUCLEOTIDE SEQUENCE [LARGE SCALE GENOMIC DNA]</scope>
    <source>
        <strain evidence="1 2">KSW2-17</strain>
    </source>
</reference>
<dbReference type="NCBIfam" id="TIGR03816">
    <property type="entry name" value="tadE_like_DECH"/>
    <property type="match status" value="1"/>
</dbReference>
<keyword evidence="1" id="KW-0547">Nucleotide-binding</keyword>
<accession>A0ABY0CD46</accession>
<proteinExistence type="predicted"/>
<keyword evidence="1" id="KW-0067">ATP-binding</keyword>
<protein>
    <submittedName>
        <fullName evidence="1">Helicase</fullName>
    </submittedName>
</protein>
<keyword evidence="1" id="KW-0347">Helicase</keyword>
<dbReference type="InterPro" id="IPR021202">
    <property type="entry name" value="Rv3654c-like"/>
</dbReference>
<comment type="caution">
    <text evidence="1">The sequence shown here is derived from an EMBL/GenBank/DDBJ whole genome shotgun (WGS) entry which is preliminary data.</text>
</comment>
<dbReference type="EMBL" id="RZGY01000001">
    <property type="protein sequence ID" value="RUQ87928.1"/>
    <property type="molecule type" value="Genomic_DNA"/>
</dbReference>